<dbReference type="GO" id="GO:0005730">
    <property type="term" value="C:nucleolus"/>
    <property type="evidence" value="ECO:0007669"/>
    <property type="project" value="UniProtKB-SubCell"/>
</dbReference>
<protein>
    <recommendedName>
        <fullName evidence="8">DNA-directed RNA polymerase I subunit RPA49</fullName>
    </recommendedName>
</protein>
<name>A0A834MIL7_RHYFE</name>
<evidence type="ECO:0000256" key="2">
    <source>
        <dbReference type="ARBA" id="ARBA00009430"/>
    </source>
</evidence>
<evidence type="ECO:0008006" key="8">
    <source>
        <dbReference type="Google" id="ProtNLM"/>
    </source>
</evidence>
<evidence type="ECO:0000313" key="6">
    <source>
        <dbReference type="EMBL" id="KAF7281520.1"/>
    </source>
</evidence>
<evidence type="ECO:0000256" key="4">
    <source>
        <dbReference type="ARBA" id="ARBA00023163"/>
    </source>
</evidence>
<keyword evidence="4" id="KW-0804">Transcription</keyword>
<evidence type="ECO:0000313" key="7">
    <source>
        <dbReference type="Proteomes" id="UP000625711"/>
    </source>
</evidence>
<evidence type="ECO:0000256" key="5">
    <source>
        <dbReference type="ARBA" id="ARBA00023242"/>
    </source>
</evidence>
<evidence type="ECO:0000256" key="3">
    <source>
        <dbReference type="ARBA" id="ARBA00022478"/>
    </source>
</evidence>
<dbReference type="GO" id="GO:0006351">
    <property type="term" value="P:DNA-templated transcription"/>
    <property type="evidence" value="ECO:0007669"/>
    <property type="project" value="InterPro"/>
</dbReference>
<dbReference type="GO" id="GO:0000428">
    <property type="term" value="C:DNA-directed RNA polymerase complex"/>
    <property type="evidence" value="ECO:0007669"/>
    <property type="project" value="UniProtKB-KW"/>
</dbReference>
<keyword evidence="7" id="KW-1185">Reference proteome</keyword>
<dbReference type="GO" id="GO:0003677">
    <property type="term" value="F:DNA binding"/>
    <property type="evidence" value="ECO:0007669"/>
    <property type="project" value="InterPro"/>
</dbReference>
<keyword evidence="5" id="KW-0539">Nucleus</keyword>
<dbReference type="Proteomes" id="UP000625711">
    <property type="component" value="Unassembled WGS sequence"/>
</dbReference>
<comment type="subcellular location">
    <subcellularLocation>
        <location evidence="1">Nucleus</location>
        <location evidence="1">Nucleolus</location>
    </subcellularLocation>
</comment>
<keyword evidence="3" id="KW-0240">DNA-directed RNA polymerase</keyword>
<proteinExistence type="inferred from homology"/>
<accession>A0A834MIL7</accession>
<dbReference type="AlphaFoldDB" id="A0A834MIL7"/>
<evidence type="ECO:0000256" key="1">
    <source>
        <dbReference type="ARBA" id="ARBA00004604"/>
    </source>
</evidence>
<comment type="similarity">
    <text evidence="2">Belongs to the eukaryotic RPA49/POLR1E RNA polymerase subunit family.</text>
</comment>
<dbReference type="OrthoDB" id="277398at2759"/>
<sequence length="364" mass="41230">MPKIKTITRNKNKPVLFEFQNGKIKQDNDCLLEVALFRDKVKNKKILGVSNGDMIYSGEVNNDDLFNNFLAISKKGGKEIELVEIETTSLTPFLKQTIAVASPVKQHAVSELQKKFGSKKAKRYTEQHERLAMNLEHVTGRLEKIVEGMDVDVETNIIPETPSDSGYRPKINRDASTKEGVYILSDLVTDDILNSLEEKLDSVLDAADIKKCGLTSVIENQIQSLQEQSLPEQIFKDKCKILLCVNNLIEFMKTPTKSMTKKYMACNYSILMDKYIKKNFMVNSTRSLNMRDKCVCYIIVLIMIAVNYEMDLDILAKDLKIGLNKAKELARHLGFSQSTKSKTGIVLKIPVPPPPTLFMKKKKN</sequence>
<dbReference type="PANTHER" id="PTHR14440">
    <property type="entry name" value="DNA-DIRECTED RNA POLYMERASE I SUBUNIT RPA49"/>
    <property type="match status" value="1"/>
</dbReference>
<dbReference type="EMBL" id="JAACXV010000237">
    <property type="protein sequence ID" value="KAF7281520.1"/>
    <property type="molecule type" value="Genomic_DNA"/>
</dbReference>
<comment type="caution">
    <text evidence="6">The sequence shown here is derived from an EMBL/GenBank/DDBJ whole genome shotgun (WGS) entry which is preliminary data.</text>
</comment>
<reference evidence="6" key="1">
    <citation type="submission" date="2020-08" db="EMBL/GenBank/DDBJ databases">
        <title>Genome sequencing and assembly of the red palm weevil Rhynchophorus ferrugineus.</title>
        <authorList>
            <person name="Dias G.B."/>
            <person name="Bergman C.M."/>
            <person name="Manee M."/>
        </authorList>
    </citation>
    <scope>NUCLEOTIDE SEQUENCE</scope>
    <source>
        <strain evidence="6">AA-2017</strain>
        <tissue evidence="6">Whole larva</tissue>
    </source>
</reference>
<gene>
    <name evidence="6" type="ORF">GWI33_004556</name>
</gene>
<dbReference type="Pfam" id="PF06870">
    <property type="entry name" value="RNA_pol_I_A49"/>
    <property type="match status" value="1"/>
</dbReference>
<dbReference type="InterPro" id="IPR009668">
    <property type="entry name" value="RNA_pol-assoc_fac_A49-like"/>
</dbReference>
<organism evidence="6 7">
    <name type="scientific">Rhynchophorus ferrugineus</name>
    <name type="common">Red palm weevil</name>
    <name type="synonym">Curculio ferrugineus</name>
    <dbReference type="NCBI Taxonomy" id="354439"/>
    <lineage>
        <taxon>Eukaryota</taxon>
        <taxon>Metazoa</taxon>
        <taxon>Ecdysozoa</taxon>
        <taxon>Arthropoda</taxon>
        <taxon>Hexapoda</taxon>
        <taxon>Insecta</taxon>
        <taxon>Pterygota</taxon>
        <taxon>Neoptera</taxon>
        <taxon>Endopterygota</taxon>
        <taxon>Coleoptera</taxon>
        <taxon>Polyphaga</taxon>
        <taxon>Cucujiformia</taxon>
        <taxon>Curculionidae</taxon>
        <taxon>Dryophthorinae</taxon>
        <taxon>Rhynchophorus</taxon>
    </lineage>
</organism>